<proteinExistence type="predicted"/>
<feature type="compositionally biased region" description="Polar residues" evidence="1">
    <location>
        <begin position="203"/>
        <end position="217"/>
    </location>
</feature>
<feature type="region of interest" description="Disordered" evidence="1">
    <location>
        <begin position="175"/>
        <end position="217"/>
    </location>
</feature>
<feature type="region of interest" description="Disordered" evidence="1">
    <location>
        <begin position="113"/>
        <end position="150"/>
    </location>
</feature>
<gene>
    <name evidence="2" type="ORF">EZS28_048872</name>
</gene>
<organism evidence="2 3">
    <name type="scientific">Streblomastix strix</name>
    <dbReference type="NCBI Taxonomy" id="222440"/>
    <lineage>
        <taxon>Eukaryota</taxon>
        <taxon>Metamonada</taxon>
        <taxon>Preaxostyla</taxon>
        <taxon>Oxymonadida</taxon>
        <taxon>Streblomastigidae</taxon>
        <taxon>Streblomastix</taxon>
    </lineage>
</organism>
<reference evidence="2 3" key="1">
    <citation type="submission" date="2019-03" db="EMBL/GenBank/DDBJ databases">
        <title>Single cell metagenomics reveals metabolic interactions within the superorganism composed of flagellate Streblomastix strix and complex community of Bacteroidetes bacteria on its surface.</title>
        <authorList>
            <person name="Treitli S.C."/>
            <person name="Kolisko M."/>
            <person name="Husnik F."/>
            <person name="Keeling P."/>
            <person name="Hampl V."/>
        </authorList>
    </citation>
    <scope>NUCLEOTIDE SEQUENCE [LARGE SCALE GENOMIC DNA]</scope>
    <source>
        <strain evidence="2">ST1C</strain>
    </source>
</reference>
<dbReference type="EMBL" id="SNRW01034362">
    <property type="protein sequence ID" value="KAA6355601.1"/>
    <property type="molecule type" value="Genomic_DNA"/>
</dbReference>
<accession>A0A5J4TD92</accession>
<protein>
    <submittedName>
        <fullName evidence="2">Uncharacterized protein</fullName>
    </submittedName>
</protein>
<evidence type="ECO:0000313" key="2">
    <source>
        <dbReference type="EMBL" id="KAA6355601.1"/>
    </source>
</evidence>
<dbReference type="AlphaFoldDB" id="A0A5J4TD92"/>
<feature type="non-terminal residue" evidence="2">
    <location>
        <position position="1"/>
    </location>
</feature>
<evidence type="ECO:0000256" key="1">
    <source>
        <dbReference type="SAM" id="MobiDB-lite"/>
    </source>
</evidence>
<evidence type="ECO:0000313" key="3">
    <source>
        <dbReference type="Proteomes" id="UP000324800"/>
    </source>
</evidence>
<sequence>VYYARHAVNLSHQFPATQVRDKIFFQMAEMFNSYSNVASGYSQTKGSKGSKQQIGISSMYGTVSVSGRSSATSSCIEMSYTQSSYARTEDKNSSSLKIGSGSYSNFETSYQRQMRSISQPKAEQRAVAQPRVEASKLETSSTVQRTTTPSTDSFVAGARVQRFNADSFMSGAQMHRRTQSNYELSNQQKTRAFSQPKAESKRTVQTSFEQSSSAADN</sequence>
<dbReference type="Proteomes" id="UP000324800">
    <property type="component" value="Unassembled WGS sequence"/>
</dbReference>
<comment type="caution">
    <text evidence="2">The sequence shown here is derived from an EMBL/GenBank/DDBJ whole genome shotgun (WGS) entry which is preliminary data.</text>
</comment>
<feature type="non-terminal residue" evidence="2">
    <location>
        <position position="217"/>
    </location>
</feature>
<name>A0A5J4TD92_9EUKA</name>
<feature type="compositionally biased region" description="Polar residues" evidence="1">
    <location>
        <begin position="179"/>
        <end position="193"/>
    </location>
</feature>
<feature type="compositionally biased region" description="Polar residues" evidence="1">
    <location>
        <begin position="137"/>
        <end position="150"/>
    </location>
</feature>